<evidence type="ECO:0000313" key="4">
    <source>
        <dbReference type="EMBL" id="STO16968.1"/>
    </source>
</evidence>
<dbReference type="Gene3D" id="1.10.30.50">
    <property type="match status" value="1"/>
</dbReference>
<dbReference type="Pfam" id="PF01844">
    <property type="entry name" value="HNH"/>
    <property type="match status" value="1"/>
</dbReference>
<sequence>MSWGGRKIRDLSRLAVSMYGARCCYCREPILAEYSNAAVYGHNHPKRLSLEHLVPRSRGGSDSIENLRPCHFGCNARRGNRHLPPRPTRCDPSVFPPGFFQ</sequence>
<dbReference type="CDD" id="cd00085">
    <property type="entry name" value="HNHc"/>
    <property type="match status" value="1"/>
</dbReference>
<dbReference type="GO" id="GO:0004519">
    <property type="term" value="F:endonuclease activity"/>
    <property type="evidence" value="ECO:0007669"/>
    <property type="project" value="UniProtKB-KW"/>
</dbReference>
<comment type="caution">
    <text evidence="3">The sequence shown here is derived from an EMBL/GenBank/DDBJ whole genome shotgun (WGS) entry which is preliminary data.</text>
</comment>
<dbReference type="GO" id="GO:0003676">
    <property type="term" value="F:nucleic acid binding"/>
    <property type="evidence" value="ECO:0007669"/>
    <property type="project" value="InterPro"/>
</dbReference>
<name>A0A848RLM2_9ACTO</name>
<dbReference type="RefSeq" id="WP_115325917.1">
    <property type="nucleotide sequence ID" value="NZ_CAMUNX010000004.1"/>
</dbReference>
<keyword evidence="2" id="KW-0540">Nuclease</keyword>
<proteinExistence type="predicted"/>
<reference evidence="3 6" key="3">
    <citation type="submission" date="2020-04" db="EMBL/GenBank/DDBJ databases">
        <title>Antimicrobial susceptibility and clonality of vaginal-derived multi-drug resistant Mobiluncus isolates in China.</title>
        <authorList>
            <person name="Zhang X."/>
        </authorList>
    </citation>
    <scope>NUCLEOTIDE SEQUENCE [LARGE SCALE GENOMIC DNA]</scope>
    <source>
        <strain evidence="3 6">7</strain>
    </source>
</reference>
<protein>
    <submittedName>
        <fullName evidence="2">HNH endonuclease</fullName>
    </submittedName>
</protein>
<dbReference type="InterPro" id="IPR002711">
    <property type="entry name" value="HNH"/>
</dbReference>
<dbReference type="EMBL" id="UGGQ01000006">
    <property type="protein sequence ID" value="STO16968.1"/>
    <property type="molecule type" value="Genomic_DNA"/>
</dbReference>
<feature type="domain" description="HNH" evidence="1">
    <location>
        <begin position="23"/>
        <end position="81"/>
    </location>
</feature>
<reference evidence="4 5" key="1">
    <citation type="submission" date="2018-06" db="EMBL/GenBank/DDBJ databases">
        <authorList>
            <consortium name="Pathogen Informatics"/>
            <person name="Doyle S."/>
        </authorList>
    </citation>
    <scope>NUCLEOTIDE SEQUENCE [LARGE SCALE GENOMIC DNA]</scope>
    <source>
        <strain evidence="4 5">NCTC11819</strain>
    </source>
</reference>
<dbReference type="SUPFAM" id="SSF54060">
    <property type="entry name" value="His-Me finger endonucleases"/>
    <property type="match status" value="1"/>
</dbReference>
<keyword evidence="2" id="KW-0255">Endonuclease</keyword>
<dbReference type="EMBL" id="JABCUV010000003">
    <property type="protein sequence ID" value="NMW92877.1"/>
    <property type="molecule type" value="Genomic_DNA"/>
</dbReference>
<keyword evidence="2" id="KW-0378">Hydrolase</keyword>
<evidence type="ECO:0000259" key="1">
    <source>
        <dbReference type="Pfam" id="PF01844"/>
    </source>
</evidence>
<dbReference type="Proteomes" id="UP000255284">
    <property type="component" value="Unassembled WGS sequence"/>
</dbReference>
<evidence type="ECO:0000313" key="7">
    <source>
        <dbReference type="Proteomes" id="UP001209486"/>
    </source>
</evidence>
<dbReference type="Proteomes" id="UP001209486">
    <property type="component" value="Unassembled WGS sequence"/>
</dbReference>
<organism evidence="3 6">
    <name type="scientific">Mobiluncus mulieris</name>
    <dbReference type="NCBI Taxonomy" id="2052"/>
    <lineage>
        <taxon>Bacteria</taxon>
        <taxon>Bacillati</taxon>
        <taxon>Actinomycetota</taxon>
        <taxon>Actinomycetes</taxon>
        <taxon>Actinomycetales</taxon>
        <taxon>Actinomycetaceae</taxon>
        <taxon>Mobiluncus</taxon>
    </lineage>
</organism>
<dbReference type="GO" id="GO:0008270">
    <property type="term" value="F:zinc ion binding"/>
    <property type="evidence" value="ECO:0007669"/>
    <property type="project" value="InterPro"/>
</dbReference>
<reference evidence="2 7" key="2">
    <citation type="submission" date="2019-08" db="EMBL/GenBank/DDBJ databases">
        <title>Comparison of rpoB and gyrB Sequences from Mobiluncus Species and Development of a Multiplex PCR Method for Clinical Detection of Mobiluncus curtisii and Mobiluncus mulieris.</title>
        <authorList>
            <person name="Yang L."/>
            <person name="Shen Y."/>
            <person name="Xu G."/>
            <person name="Shu L.-B."/>
            <person name="Hu J."/>
            <person name="Zhang R."/>
            <person name="Wang Y."/>
            <person name="Zhou H.-W."/>
            <person name="Zhang X."/>
        </authorList>
    </citation>
    <scope>NUCLEOTIDE SEQUENCE [LARGE SCALE GENOMIC DNA]</scope>
    <source>
        <strain evidence="2 7">M26</strain>
    </source>
</reference>
<gene>
    <name evidence="2" type="ORF">FYZ43_03355</name>
    <name evidence="3" type="ORF">HHJ74_04055</name>
    <name evidence="4" type="ORF">NCTC11819_01551</name>
</gene>
<dbReference type="InterPro" id="IPR044925">
    <property type="entry name" value="His-Me_finger_sf"/>
</dbReference>
<dbReference type="GeneID" id="95082804"/>
<evidence type="ECO:0000313" key="6">
    <source>
        <dbReference type="Proteomes" id="UP000582487"/>
    </source>
</evidence>
<evidence type="ECO:0000313" key="5">
    <source>
        <dbReference type="Proteomes" id="UP000255284"/>
    </source>
</evidence>
<accession>A0A848RLM2</accession>
<dbReference type="Proteomes" id="UP000582487">
    <property type="component" value="Unassembled WGS sequence"/>
</dbReference>
<evidence type="ECO:0000313" key="2">
    <source>
        <dbReference type="EMBL" id="MCU9968457.1"/>
    </source>
</evidence>
<dbReference type="InterPro" id="IPR003615">
    <property type="entry name" value="HNH_nuc"/>
</dbReference>
<dbReference type="EMBL" id="VSZY01000003">
    <property type="protein sequence ID" value="MCU9968457.1"/>
    <property type="molecule type" value="Genomic_DNA"/>
</dbReference>
<dbReference type="AlphaFoldDB" id="A0A848RLM2"/>
<evidence type="ECO:0000313" key="3">
    <source>
        <dbReference type="EMBL" id="NMW92877.1"/>
    </source>
</evidence>